<dbReference type="InterPro" id="IPR052509">
    <property type="entry name" value="Metal_resp_DNA-bind_regulator"/>
</dbReference>
<dbReference type="Gene3D" id="1.10.10.10">
    <property type="entry name" value="Winged helix-like DNA-binding domain superfamily/Winged helix DNA-binding domain"/>
    <property type="match status" value="1"/>
</dbReference>
<dbReference type="SUPFAM" id="SSF46785">
    <property type="entry name" value="Winged helix' DNA-binding domain"/>
    <property type="match status" value="1"/>
</dbReference>
<dbReference type="Pfam" id="PF03551">
    <property type="entry name" value="PadR"/>
    <property type="match status" value="1"/>
</dbReference>
<accession>A0A3A1UZY0</accession>
<dbReference type="PANTHER" id="PTHR33169:SF13">
    <property type="entry name" value="PADR-FAMILY TRANSCRIPTIONAL REGULATOR"/>
    <property type="match status" value="1"/>
</dbReference>
<dbReference type="OrthoDB" id="9808762at2"/>
<gene>
    <name evidence="2" type="ORF">D3P08_06630</name>
</gene>
<evidence type="ECO:0000259" key="1">
    <source>
        <dbReference type="Pfam" id="PF03551"/>
    </source>
</evidence>
<name>A0A3A1UZY0_9BACL</name>
<dbReference type="InterPro" id="IPR036388">
    <property type="entry name" value="WH-like_DNA-bd_sf"/>
</dbReference>
<comment type="caution">
    <text evidence="2">The sequence shown here is derived from an EMBL/GenBank/DDBJ whole genome shotgun (WGS) entry which is preliminary data.</text>
</comment>
<dbReference type="InterPro" id="IPR005149">
    <property type="entry name" value="Tscrpt_reg_PadR_N"/>
</dbReference>
<dbReference type="AlphaFoldDB" id="A0A3A1UZY0"/>
<evidence type="ECO:0000313" key="2">
    <source>
        <dbReference type="EMBL" id="RIX54179.1"/>
    </source>
</evidence>
<dbReference type="InterPro" id="IPR036390">
    <property type="entry name" value="WH_DNA-bd_sf"/>
</dbReference>
<organism evidence="2 3">
    <name type="scientific">Paenibacillus nanensis</name>
    <dbReference type="NCBI Taxonomy" id="393251"/>
    <lineage>
        <taxon>Bacteria</taxon>
        <taxon>Bacillati</taxon>
        <taxon>Bacillota</taxon>
        <taxon>Bacilli</taxon>
        <taxon>Bacillales</taxon>
        <taxon>Paenibacillaceae</taxon>
        <taxon>Paenibacillus</taxon>
    </lineage>
</organism>
<dbReference type="PANTHER" id="PTHR33169">
    <property type="entry name" value="PADR-FAMILY TRANSCRIPTIONAL REGULATOR"/>
    <property type="match status" value="1"/>
</dbReference>
<protein>
    <submittedName>
        <fullName evidence="2">PadR family transcriptional regulator</fullName>
    </submittedName>
</protein>
<sequence>MSLQIYILGNLSEGDRHPYDIKKQVQKAPENTITINDGTLYYNFEVLLKKGLIRKVEVVHSENRPEKTMYGITDEGRAFLEDEIYASFRKMSNIKSLYSSLLFLDKVDKNKLAFLIEENIEKLNRKLQLFGKSDVDLSDLSESKLLGARMISDHAYRSIMTDKEWLEKLLAAIRKE</sequence>
<feature type="domain" description="Transcription regulator PadR N-terminal" evidence="1">
    <location>
        <begin position="7"/>
        <end position="81"/>
    </location>
</feature>
<keyword evidence="3" id="KW-1185">Reference proteome</keyword>
<reference evidence="2 3" key="1">
    <citation type="submission" date="2018-09" db="EMBL/GenBank/DDBJ databases">
        <title>Paenibacillus aracenensis nov. sp. isolated from a cave in southern Spain.</title>
        <authorList>
            <person name="Jurado V."/>
            <person name="Gutierrez-Patricio S."/>
            <person name="Gonzalez-Pimentel J.L."/>
            <person name="Miller A.Z."/>
            <person name="Laiz L."/>
            <person name="Saiz-Jimenez C."/>
        </authorList>
    </citation>
    <scope>NUCLEOTIDE SEQUENCE [LARGE SCALE GENOMIC DNA]</scope>
    <source>
        <strain evidence="2 3">DSM 22867</strain>
    </source>
</reference>
<proteinExistence type="predicted"/>
<evidence type="ECO:0000313" key="3">
    <source>
        <dbReference type="Proteomes" id="UP000266482"/>
    </source>
</evidence>
<dbReference type="Proteomes" id="UP000266482">
    <property type="component" value="Unassembled WGS sequence"/>
</dbReference>
<dbReference type="EMBL" id="QXQA01000003">
    <property type="protein sequence ID" value="RIX54179.1"/>
    <property type="molecule type" value="Genomic_DNA"/>
</dbReference>